<accession>A0A4S4APQ3</accession>
<dbReference type="FunFam" id="3.30.565.10:FF:000006">
    <property type="entry name" value="Sensor histidine kinase WalK"/>
    <property type="match status" value="1"/>
</dbReference>
<dbReference type="InterPro" id="IPR050428">
    <property type="entry name" value="TCS_sensor_his_kinase"/>
</dbReference>
<dbReference type="Proteomes" id="UP000308430">
    <property type="component" value="Unassembled WGS sequence"/>
</dbReference>
<reference evidence="18 19" key="1">
    <citation type="submission" date="2019-04" db="EMBL/GenBank/DDBJ databases">
        <title>Azoarcus nasutitermitis sp. nov. isolated from termite nest.</title>
        <authorList>
            <person name="Lin S.-Y."/>
            <person name="Hameed A."/>
            <person name="Hsu Y.-H."/>
            <person name="Young C.-C."/>
        </authorList>
    </citation>
    <scope>NUCLEOTIDE SEQUENCE [LARGE SCALE GENOMIC DNA]</scope>
    <source>
        <strain evidence="18 19">CC-YHH838</strain>
    </source>
</reference>
<feature type="region of interest" description="Disordered" evidence="15">
    <location>
        <begin position="455"/>
        <end position="474"/>
    </location>
</feature>
<evidence type="ECO:0000256" key="9">
    <source>
        <dbReference type="ARBA" id="ARBA00022777"/>
    </source>
</evidence>
<evidence type="ECO:0000256" key="13">
    <source>
        <dbReference type="ARBA" id="ARBA00023136"/>
    </source>
</evidence>
<dbReference type="GO" id="GO:0005886">
    <property type="term" value="C:plasma membrane"/>
    <property type="evidence" value="ECO:0007669"/>
    <property type="project" value="UniProtKB-SubCell"/>
</dbReference>
<evidence type="ECO:0000256" key="3">
    <source>
        <dbReference type="ARBA" id="ARBA00022475"/>
    </source>
</evidence>
<dbReference type="RefSeq" id="WP_136350295.1">
    <property type="nucleotide sequence ID" value="NZ_SSOC01000010.1"/>
</dbReference>
<dbReference type="Pfam" id="PF00672">
    <property type="entry name" value="HAMP"/>
    <property type="match status" value="1"/>
</dbReference>
<dbReference type="CDD" id="cd00082">
    <property type="entry name" value="HisKA"/>
    <property type="match status" value="1"/>
</dbReference>
<feature type="domain" description="Histidine kinase" evidence="16">
    <location>
        <begin position="246"/>
        <end position="461"/>
    </location>
</feature>
<gene>
    <name evidence="18" type="ORF">E6C76_21375</name>
</gene>
<dbReference type="EC" id="2.7.13.3" evidence="14"/>
<evidence type="ECO:0000256" key="10">
    <source>
        <dbReference type="ARBA" id="ARBA00022840"/>
    </source>
</evidence>
<dbReference type="SUPFAM" id="SSF158472">
    <property type="entry name" value="HAMP domain-like"/>
    <property type="match status" value="1"/>
</dbReference>
<keyword evidence="12 14" id="KW-0902">Two-component regulatory system</keyword>
<dbReference type="SUPFAM" id="SSF55874">
    <property type="entry name" value="ATPase domain of HSP90 chaperone/DNA topoisomerase II/histidine kinase"/>
    <property type="match status" value="1"/>
</dbReference>
<dbReference type="SMART" id="SM00388">
    <property type="entry name" value="HisKA"/>
    <property type="match status" value="1"/>
</dbReference>
<evidence type="ECO:0000259" key="17">
    <source>
        <dbReference type="PROSITE" id="PS50885"/>
    </source>
</evidence>
<keyword evidence="7 14" id="KW-0812">Transmembrane</keyword>
<dbReference type="SUPFAM" id="SSF47384">
    <property type="entry name" value="Homodimeric domain of signal transducing histidine kinase"/>
    <property type="match status" value="1"/>
</dbReference>
<dbReference type="Gene3D" id="6.10.340.10">
    <property type="match status" value="1"/>
</dbReference>
<dbReference type="EMBL" id="SSOC01000010">
    <property type="protein sequence ID" value="THF61142.1"/>
    <property type="molecule type" value="Genomic_DNA"/>
</dbReference>
<keyword evidence="8 14" id="KW-0547">Nucleotide-binding</keyword>
<keyword evidence="19" id="KW-1185">Reference proteome</keyword>
<comment type="catalytic activity">
    <reaction evidence="1 14">
        <text>ATP + protein L-histidine = ADP + protein N-phospho-L-histidine.</text>
        <dbReference type="EC" id="2.7.13.3"/>
    </reaction>
</comment>
<dbReference type="PRINTS" id="PR00344">
    <property type="entry name" value="BCTRLSENSOR"/>
</dbReference>
<evidence type="ECO:0000313" key="18">
    <source>
        <dbReference type="EMBL" id="THF61142.1"/>
    </source>
</evidence>
<name>A0A4S4APQ3_9RHOO</name>
<dbReference type="Gene3D" id="3.30.565.10">
    <property type="entry name" value="Histidine kinase-like ATPase, C-terminal domain"/>
    <property type="match status" value="1"/>
</dbReference>
<dbReference type="PANTHER" id="PTHR45436">
    <property type="entry name" value="SENSOR HISTIDINE KINASE YKOH"/>
    <property type="match status" value="1"/>
</dbReference>
<dbReference type="InterPro" id="IPR036890">
    <property type="entry name" value="HATPase_C_sf"/>
</dbReference>
<dbReference type="CDD" id="cd00075">
    <property type="entry name" value="HATPase"/>
    <property type="match status" value="1"/>
</dbReference>
<evidence type="ECO:0000256" key="6">
    <source>
        <dbReference type="ARBA" id="ARBA00022679"/>
    </source>
</evidence>
<comment type="function">
    <text evidence="14">Member of a two-component regulatory system.</text>
</comment>
<protein>
    <recommendedName>
        <fullName evidence="14">Sensor protein</fullName>
        <ecNumber evidence="14">2.7.13.3</ecNumber>
    </recommendedName>
</protein>
<keyword evidence="5" id="KW-0597">Phosphoprotein</keyword>
<evidence type="ECO:0000256" key="14">
    <source>
        <dbReference type="RuleBase" id="RU364088"/>
    </source>
</evidence>
<sequence length="474" mass="50448">MSTRAPLSLTARLAWLFALVAAGLLLIVGVVLGRAVEAHFDELDRHDLSAKLAMIGNLVAGTGNEGALAVLPRRLRDALTGHDNVAVLLRDADGEVVFAGRAEVFDALPATPLAGDVLWTADGQHYIGRERTLLAPLAEPLPLSARVALDITHHAHFLAEVRARLWVGISLAAALAALLGWLAARQGLAPLARVTATARRLSAERLGERIAAQDAPAEVRELAEAFNGMLDRLESSFRRLSEFSADLAHELRTPVSNLMTETQVALARERDAAAYREVLASNLEEFDRLARMVGDMLFLAQADNGLLPRPAETVELADEAAALAEFYEALAEERGVRIECAGRAAVRGDRLMLRRALSNLLSNALRHTPVGGVLRIAVRAGAPGEVALSVTNPGEPIPPEQLERIFERFHRADPARSRGVSDGTGLGLAITRSIAEAHGGRVSVRSAAGETAFTLHLPASGGSSEESPTGGNPQ</sequence>
<organism evidence="18 19">
    <name type="scientific">Pseudothauera nasutitermitis</name>
    <dbReference type="NCBI Taxonomy" id="2565930"/>
    <lineage>
        <taxon>Bacteria</taxon>
        <taxon>Pseudomonadati</taxon>
        <taxon>Pseudomonadota</taxon>
        <taxon>Betaproteobacteria</taxon>
        <taxon>Rhodocyclales</taxon>
        <taxon>Zoogloeaceae</taxon>
        <taxon>Pseudothauera</taxon>
    </lineage>
</organism>
<dbReference type="GO" id="GO:0000155">
    <property type="term" value="F:phosphorelay sensor kinase activity"/>
    <property type="evidence" value="ECO:0007669"/>
    <property type="project" value="InterPro"/>
</dbReference>
<keyword evidence="3 14" id="KW-1003">Cell membrane</keyword>
<evidence type="ECO:0000256" key="7">
    <source>
        <dbReference type="ARBA" id="ARBA00022692"/>
    </source>
</evidence>
<dbReference type="InterPro" id="IPR003594">
    <property type="entry name" value="HATPase_dom"/>
</dbReference>
<comment type="subcellular location">
    <subcellularLocation>
        <location evidence="2">Cell inner membrane</location>
        <topology evidence="2">Multi-pass membrane protein</topology>
    </subcellularLocation>
</comment>
<dbReference type="SMART" id="SM00304">
    <property type="entry name" value="HAMP"/>
    <property type="match status" value="1"/>
</dbReference>
<dbReference type="Gene3D" id="1.10.287.130">
    <property type="match status" value="1"/>
</dbReference>
<dbReference type="InterPro" id="IPR003661">
    <property type="entry name" value="HisK_dim/P_dom"/>
</dbReference>
<feature type="transmembrane region" description="Helical" evidence="14">
    <location>
        <begin position="165"/>
        <end position="184"/>
    </location>
</feature>
<dbReference type="PANTHER" id="PTHR45436:SF15">
    <property type="entry name" value="SENSOR HISTIDINE KINASE CUSS"/>
    <property type="match status" value="1"/>
</dbReference>
<dbReference type="Pfam" id="PF21085">
    <property type="entry name" value="CusS"/>
    <property type="match status" value="1"/>
</dbReference>
<feature type="compositionally biased region" description="Low complexity" evidence="15">
    <location>
        <begin position="460"/>
        <end position="474"/>
    </location>
</feature>
<dbReference type="GO" id="GO:0005524">
    <property type="term" value="F:ATP binding"/>
    <property type="evidence" value="ECO:0007669"/>
    <property type="project" value="UniProtKB-KW"/>
</dbReference>
<proteinExistence type="predicted"/>
<dbReference type="InterPro" id="IPR004358">
    <property type="entry name" value="Sig_transdc_His_kin-like_C"/>
</dbReference>
<evidence type="ECO:0000256" key="15">
    <source>
        <dbReference type="SAM" id="MobiDB-lite"/>
    </source>
</evidence>
<dbReference type="NCBIfam" id="TIGR01386">
    <property type="entry name" value="cztS_silS_copS"/>
    <property type="match status" value="1"/>
</dbReference>
<dbReference type="InterPro" id="IPR003660">
    <property type="entry name" value="HAMP_dom"/>
</dbReference>
<feature type="domain" description="HAMP" evidence="17">
    <location>
        <begin position="185"/>
        <end position="238"/>
    </location>
</feature>
<evidence type="ECO:0000256" key="2">
    <source>
        <dbReference type="ARBA" id="ARBA00004429"/>
    </source>
</evidence>
<keyword evidence="4 14" id="KW-0997">Cell inner membrane</keyword>
<keyword evidence="13 14" id="KW-0472">Membrane</keyword>
<evidence type="ECO:0000313" key="19">
    <source>
        <dbReference type="Proteomes" id="UP000308430"/>
    </source>
</evidence>
<evidence type="ECO:0000256" key="1">
    <source>
        <dbReference type="ARBA" id="ARBA00000085"/>
    </source>
</evidence>
<dbReference type="SMART" id="SM00387">
    <property type="entry name" value="HATPase_c"/>
    <property type="match status" value="1"/>
</dbReference>
<evidence type="ECO:0000256" key="5">
    <source>
        <dbReference type="ARBA" id="ARBA00022553"/>
    </source>
</evidence>
<dbReference type="InterPro" id="IPR006290">
    <property type="entry name" value="CztS_silS_copS"/>
</dbReference>
<evidence type="ECO:0000256" key="8">
    <source>
        <dbReference type="ARBA" id="ARBA00022741"/>
    </source>
</evidence>
<dbReference type="InterPro" id="IPR005467">
    <property type="entry name" value="His_kinase_dom"/>
</dbReference>
<evidence type="ECO:0000259" key="16">
    <source>
        <dbReference type="PROSITE" id="PS50109"/>
    </source>
</evidence>
<dbReference type="PROSITE" id="PS50109">
    <property type="entry name" value="HIS_KIN"/>
    <property type="match status" value="1"/>
</dbReference>
<keyword evidence="6 14" id="KW-0808">Transferase</keyword>
<evidence type="ECO:0000256" key="4">
    <source>
        <dbReference type="ARBA" id="ARBA00022519"/>
    </source>
</evidence>
<keyword evidence="9 14" id="KW-0418">Kinase</keyword>
<evidence type="ECO:0000256" key="11">
    <source>
        <dbReference type="ARBA" id="ARBA00022989"/>
    </source>
</evidence>
<dbReference type="PROSITE" id="PS50885">
    <property type="entry name" value="HAMP"/>
    <property type="match status" value="1"/>
</dbReference>
<keyword evidence="11 14" id="KW-1133">Transmembrane helix</keyword>
<comment type="caution">
    <text evidence="18">The sequence shown here is derived from an EMBL/GenBank/DDBJ whole genome shotgun (WGS) entry which is preliminary data.</text>
</comment>
<dbReference type="InterPro" id="IPR048590">
    <property type="entry name" value="CusS-like_sensor"/>
</dbReference>
<dbReference type="OrthoDB" id="9786919at2"/>
<evidence type="ECO:0000256" key="12">
    <source>
        <dbReference type="ARBA" id="ARBA00023012"/>
    </source>
</evidence>
<dbReference type="Pfam" id="PF00512">
    <property type="entry name" value="HisKA"/>
    <property type="match status" value="1"/>
</dbReference>
<dbReference type="CDD" id="cd06225">
    <property type="entry name" value="HAMP"/>
    <property type="match status" value="1"/>
</dbReference>
<dbReference type="Pfam" id="PF02518">
    <property type="entry name" value="HATPase_c"/>
    <property type="match status" value="1"/>
</dbReference>
<dbReference type="AlphaFoldDB" id="A0A4S4APQ3"/>
<dbReference type="InterPro" id="IPR036097">
    <property type="entry name" value="HisK_dim/P_sf"/>
</dbReference>
<keyword evidence="10 14" id="KW-0067">ATP-binding</keyword>